<name>A0AAV6L6R6_9ERIC</name>
<dbReference type="GO" id="GO:0005198">
    <property type="term" value="F:structural molecule activity"/>
    <property type="evidence" value="ECO:0007669"/>
    <property type="project" value="TreeGrafter"/>
</dbReference>
<gene>
    <name evidence="5" type="ORF">RHGRI_003937</name>
</gene>
<evidence type="ECO:0000256" key="3">
    <source>
        <dbReference type="ARBA" id="ARBA00022737"/>
    </source>
</evidence>
<dbReference type="GO" id="GO:0090110">
    <property type="term" value="P:COPII-coated vesicle cargo loading"/>
    <property type="evidence" value="ECO:0007669"/>
    <property type="project" value="TreeGrafter"/>
</dbReference>
<evidence type="ECO:0000313" key="6">
    <source>
        <dbReference type="Proteomes" id="UP000823749"/>
    </source>
</evidence>
<dbReference type="InterPro" id="IPR040251">
    <property type="entry name" value="SEC31-like"/>
</dbReference>
<dbReference type="PANTHER" id="PTHR13923:SF11">
    <property type="entry name" value="SECRETORY 31, ISOFORM D"/>
    <property type="match status" value="1"/>
</dbReference>
<proteinExistence type="predicted"/>
<dbReference type="EMBL" id="JACTNZ010000002">
    <property type="protein sequence ID" value="KAG5560758.1"/>
    <property type="molecule type" value="Genomic_DNA"/>
</dbReference>
<evidence type="ECO:0000256" key="2">
    <source>
        <dbReference type="ARBA" id="ARBA00022574"/>
    </source>
</evidence>
<dbReference type="GO" id="GO:0007029">
    <property type="term" value="P:endoplasmic reticulum organization"/>
    <property type="evidence" value="ECO:0007669"/>
    <property type="project" value="TreeGrafter"/>
</dbReference>
<protein>
    <submittedName>
        <fullName evidence="5">Uncharacterized protein</fullName>
    </submittedName>
</protein>
<accession>A0AAV6L6R6</accession>
<keyword evidence="2" id="KW-0853">WD repeat</keyword>
<dbReference type="GO" id="GO:0070971">
    <property type="term" value="C:endoplasmic reticulum exit site"/>
    <property type="evidence" value="ECO:0007669"/>
    <property type="project" value="TreeGrafter"/>
</dbReference>
<evidence type="ECO:0000313" key="5">
    <source>
        <dbReference type="EMBL" id="KAG5560758.1"/>
    </source>
</evidence>
<sequence>MHKGGEQIRVRPRRPVHGGGTMAGAVDLQFSSSVTLEIFKLDFQPEDREIPVVGESITSEWCNRLSWGKFSPGSEDFSLGLIDGGPVDGH</sequence>
<dbReference type="Proteomes" id="UP000823749">
    <property type="component" value="Chromosome 2"/>
</dbReference>
<keyword evidence="3" id="KW-0677">Repeat</keyword>
<dbReference type="GO" id="GO:0030127">
    <property type="term" value="C:COPII vesicle coat"/>
    <property type="evidence" value="ECO:0007669"/>
    <property type="project" value="TreeGrafter"/>
</dbReference>
<comment type="caution">
    <text evidence="5">The sequence shown here is derived from an EMBL/GenBank/DDBJ whole genome shotgun (WGS) entry which is preliminary data.</text>
</comment>
<feature type="region of interest" description="Disordered" evidence="4">
    <location>
        <begin position="1"/>
        <end position="22"/>
    </location>
</feature>
<organism evidence="5 6">
    <name type="scientific">Rhododendron griersonianum</name>
    <dbReference type="NCBI Taxonomy" id="479676"/>
    <lineage>
        <taxon>Eukaryota</taxon>
        <taxon>Viridiplantae</taxon>
        <taxon>Streptophyta</taxon>
        <taxon>Embryophyta</taxon>
        <taxon>Tracheophyta</taxon>
        <taxon>Spermatophyta</taxon>
        <taxon>Magnoliopsida</taxon>
        <taxon>eudicotyledons</taxon>
        <taxon>Gunneridae</taxon>
        <taxon>Pentapetalae</taxon>
        <taxon>asterids</taxon>
        <taxon>Ericales</taxon>
        <taxon>Ericaceae</taxon>
        <taxon>Ericoideae</taxon>
        <taxon>Rhodoreae</taxon>
        <taxon>Rhododendron</taxon>
    </lineage>
</organism>
<keyword evidence="1" id="KW-0813">Transport</keyword>
<reference evidence="5" key="1">
    <citation type="submission" date="2020-08" db="EMBL/GenBank/DDBJ databases">
        <title>Plant Genome Project.</title>
        <authorList>
            <person name="Zhang R.-G."/>
        </authorList>
    </citation>
    <scope>NUCLEOTIDE SEQUENCE</scope>
    <source>
        <strain evidence="5">WSP0</strain>
        <tissue evidence="5">Leaf</tissue>
    </source>
</reference>
<dbReference type="AlphaFoldDB" id="A0AAV6L6R6"/>
<dbReference type="PANTHER" id="PTHR13923">
    <property type="entry name" value="SEC31-RELATED PROTEIN"/>
    <property type="match status" value="1"/>
</dbReference>
<keyword evidence="6" id="KW-1185">Reference proteome</keyword>
<evidence type="ECO:0000256" key="4">
    <source>
        <dbReference type="SAM" id="MobiDB-lite"/>
    </source>
</evidence>
<evidence type="ECO:0000256" key="1">
    <source>
        <dbReference type="ARBA" id="ARBA00022448"/>
    </source>
</evidence>